<dbReference type="EMBL" id="JABBFW010000001">
    <property type="protein sequence ID" value="NML13681.1"/>
    <property type="molecule type" value="Genomic_DNA"/>
</dbReference>
<name>A0A848F6F6_9BURK</name>
<proteinExistence type="predicted"/>
<keyword evidence="2" id="KW-1185">Reference proteome</keyword>
<gene>
    <name evidence="1" type="ORF">HHL10_01630</name>
</gene>
<evidence type="ECO:0000313" key="1">
    <source>
        <dbReference type="EMBL" id="NML13681.1"/>
    </source>
</evidence>
<dbReference type="RefSeq" id="WP_169158590.1">
    <property type="nucleotide sequence ID" value="NZ_JABBFW010000001.1"/>
</dbReference>
<dbReference type="AlphaFoldDB" id="A0A848F6F6"/>
<sequence length="342" mass="36084">MSTRYSARFGSYRVSDRAQDSDRLLLALLVEQSMDGLGGRCVAELSGAEHALPQLGDAVEVKLDAGGGAVTVFTGEVTLSAATATTQRIEAQDQVARLARVEVEAAYEDVSLDFIVKDLLQQAGARAGSVCRGPDVPFYAVHRQPRVLGQVWRLAQACGADLFADGEGRVHLATPDEAGSEHALRFGETIRRLDLHERVLPYDSVEVWGEGAASAKGADKAHWLSTDLSGVSAKAKVDAAGQVSTGSLGQRPLRVRDGALRAGAAAEASAKARMAWLAARRIAGSIEANGAPAVKVGDTLRIEKLPAAHAASALLKQAGALRVRGVRHTLDRESGLVTRIEI</sequence>
<comment type="caution">
    <text evidence="1">The sequence shown here is derived from an EMBL/GenBank/DDBJ whole genome shotgun (WGS) entry which is preliminary data.</text>
</comment>
<organism evidence="1 2">
    <name type="scientific">Azohydromonas caseinilytica</name>
    <dbReference type="NCBI Taxonomy" id="2728836"/>
    <lineage>
        <taxon>Bacteria</taxon>
        <taxon>Pseudomonadati</taxon>
        <taxon>Pseudomonadota</taxon>
        <taxon>Betaproteobacteria</taxon>
        <taxon>Burkholderiales</taxon>
        <taxon>Sphaerotilaceae</taxon>
        <taxon>Azohydromonas</taxon>
    </lineage>
</organism>
<evidence type="ECO:0008006" key="3">
    <source>
        <dbReference type="Google" id="ProtNLM"/>
    </source>
</evidence>
<dbReference type="Proteomes" id="UP000574067">
    <property type="component" value="Unassembled WGS sequence"/>
</dbReference>
<protein>
    <recommendedName>
        <fullName evidence="3">Phage protein D</fullName>
    </recommendedName>
</protein>
<reference evidence="1 2" key="1">
    <citation type="submission" date="2020-04" db="EMBL/GenBank/DDBJ databases">
        <title>Azohydromonas sp. isolated from soil.</title>
        <authorList>
            <person name="Dahal R.H."/>
        </authorList>
    </citation>
    <scope>NUCLEOTIDE SEQUENCE [LARGE SCALE GENOMIC DNA]</scope>
    <source>
        <strain evidence="1 2">G-1-1-14</strain>
    </source>
</reference>
<dbReference type="SUPFAM" id="SSF69279">
    <property type="entry name" value="Phage tail proteins"/>
    <property type="match status" value="1"/>
</dbReference>
<accession>A0A848F6F6</accession>
<evidence type="ECO:0000313" key="2">
    <source>
        <dbReference type="Proteomes" id="UP000574067"/>
    </source>
</evidence>